<dbReference type="Proteomes" id="UP000184226">
    <property type="component" value="Unassembled WGS sequence"/>
</dbReference>
<evidence type="ECO:0000256" key="2">
    <source>
        <dbReference type="ARBA" id="ARBA00022801"/>
    </source>
</evidence>
<dbReference type="PIRSF" id="PIRSF003230">
    <property type="entry name" value="YbgC"/>
    <property type="match status" value="1"/>
</dbReference>
<evidence type="ECO:0000313" key="4">
    <source>
        <dbReference type="Proteomes" id="UP000184226"/>
    </source>
</evidence>
<dbReference type="InterPro" id="IPR014166">
    <property type="entry name" value="Tol-Pal_acyl-CoA_thioesterase"/>
</dbReference>
<dbReference type="InterPro" id="IPR029069">
    <property type="entry name" value="HotDog_dom_sf"/>
</dbReference>
<evidence type="ECO:0000256" key="1">
    <source>
        <dbReference type="ARBA" id="ARBA00005953"/>
    </source>
</evidence>
<protein>
    <submittedName>
        <fullName evidence="3">Acyl-CoA thioester hydrolase</fullName>
    </submittedName>
</protein>
<dbReference type="AlphaFoldDB" id="A0A1M5ZI37"/>
<dbReference type="InterPro" id="IPR006684">
    <property type="entry name" value="YbgC/YbaW"/>
</dbReference>
<dbReference type="EMBL" id="FQXE01000015">
    <property type="protein sequence ID" value="SHI23861.1"/>
    <property type="molecule type" value="Genomic_DNA"/>
</dbReference>
<dbReference type="InterPro" id="IPR050563">
    <property type="entry name" value="4-hydroxybenzoyl-CoA_TE"/>
</dbReference>
<dbReference type="GO" id="GO:0047617">
    <property type="term" value="F:fatty acyl-CoA hydrolase activity"/>
    <property type="evidence" value="ECO:0007669"/>
    <property type="project" value="TreeGrafter"/>
</dbReference>
<dbReference type="FunFam" id="3.10.129.10:FF:000004">
    <property type="entry name" value="Tol-pal system-associated acyl-CoA thioesterase"/>
    <property type="match status" value="1"/>
</dbReference>
<dbReference type="CDD" id="cd00586">
    <property type="entry name" value="4HBT"/>
    <property type="match status" value="1"/>
</dbReference>
<sequence>MCAARPPTFPPAAGMSHHLTKDMATETPAPFSRLDIRVYYEDTDAGGVMYYANYLKFFERGRTEWLRRLGINQSELAAKEHRLFVVKKVEIQYRIPARLDDLLVIHSQITRLARASITFGQSALRDGELLCESGIQVCCVDANSLRPAAFTHELRTLLEKAQN</sequence>
<gene>
    <name evidence="3" type="ORF">SAMN04488135_11517</name>
</gene>
<dbReference type="NCBIfam" id="TIGR00051">
    <property type="entry name" value="YbgC/FadM family acyl-CoA thioesterase"/>
    <property type="match status" value="1"/>
</dbReference>
<organism evidence="3 4">
    <name type="scientific">Pollutimonas bauzanensis</name>
    <dbReference type="NCBI Taxonomy" id="658167"/>
    <lineage>
        <taxon>Bacteria</taxon>
        <taxon>Pseudomonadati</taxon>
        <taxon>Pseudomonadota</taxon>
        <taxon>Betaproteobacteria</taxon>
        <taxon>Burkholderiales</taxon>
        <taxon>Alcaligenaceae</taxon>
        <taxon>Pollutimonas</taxon>
    </lineage>
</organism>
<dbReference type="PANTHER" id="PTHR31793">
    <property type="entry name" value="4-HYDROXYBENZOYL-COA THIOESTERASE FAMILY MEMBER"/>
    <property type="match status" value="1"/>
</dbReference>
<dbReference type="PANTHER" id="PTHR31793:SF37">
    <property type="entry name" value="ACYL-COA THIOESTER HYDROLASE YBGC"/>
    <property type="match status" value="1"/>
</dbReference>
<dbReference type="Pfam" id="PF13279">
    <property type="entry name" value="4HBT_2"/>
    <property type="match status" value="1"/>
</dbReference>
<keyword evidence="4" id="KW-1185">Reference proteome</keyword>
<evidence type="ECO:0000313" key="3">
    <source>
        <dbReference type="EMBL" id="SHI23861.1"/>
    </source>
</evidence>
<reference evidence="3 4" key="1">
    <citation type="submission" date="2016-11" db="EMBL/GenBank/DDBJ databases">
        <authorList>
            <person name="Jaros S."/>
            <person name="Januszkiewicz K."/>
            <person name="Wedrychowicz H."/>
        </authorList>
    </citation>
    <scope>NUCLEOTIDE SEQUENCE [LARGE SCALE GENOMIC DNA]</scope>
    <source>
        <strain evidence="3 4">CGMCC 1.10190</strain>
    </source>
</reference>
<proteinExistence type="inferred from homology"/>
<dbReference type="Gene3D" id="3.10.129.10">
    <property type="entry name" value="Hotdog Thioesterase"/>
    <property type="match status" value="1"/>
</dbReference>
<keyword evidence="2 3" id="KW-0378">Hydrolase</keyword>
<dbReference type="STRING" id="658167.SAMN04488135_11517"/>
<accession>A0A1M5ZI37</accession>
<dbReference type="NCBIfam" id="TIGR02799">
    <property type="entry name" value="thio_ybgC"/>
    <property type="match status" value="1"/>
</dbReference>
<comment type="similarity">
    <text evidence="1">Belongs to the 4-hydroxybenzoyl-CoA thioesterase family.</text>
</comment>
<name>A0A1M5ZI37_9BURK</name>
<dbReference type="SUPFAM" id="SSF54637">
    <property type="entry name" value="Thioesterase/thiol ester dehydrase-isomerase"/>
    <property type="match status" value="1"/>
</dbReference>